<dbReference type="EMBL" id="HACA01003530">
    <property type="protein sequence ID" value="CDW20891.1"/>
    <property type="molecule type" value="Transcribed_RNA"/>
</dbReference>
<organism evidence="1">
    <name type="scientific">Lepeophtheirus salmonis</name>
    <name type="common">Salmon louse</name>
    <name type="synonym">Caligus salmonis</name>
    <dbReference type="NCBI Taxonomy" id="72036"/>
    <lineage>
        <taxon>Eukaryota</taxon>
        <taxon>Metazoa</taxon>
        <taxon>Ecdysozoa</taxon>
        <taxon>Arthropoda</taxon>
        <taxon>Crustacea</taxon>
        <taxon>Multicrustacea</taxon>
        <taxon>Hexanauplia</taxon>
        <taxon>Copepoda</taxon>
        <taxon>Siphonostomatoida</taxon>
        <taxon>Caligidae</taxon>
        <taxon>Lepeophtheirus</taxon>
    </lineage>
</organism>
<protein>
    <submittedName>
        <fullName evidence="1">Uncharacterized protein</fullName>
    </submittedName>
</protein>
<name>A0A0K2T629_LEPSM</name>
<evidence type="ECO:0000313" key="1">
    <source>
        <dbReference type="EMBL" id="CDW20891.1"/>
    </source>
</evidence>
<reference evidence="1" key="1">
    <citation type="submission" date="2014-05" db="EMBL/GenBank/DDBJ databases">
        <authorList>
            <person name="Chronopoulou M."/>
        </authorList>
    </citation>
    <scope>NUCLEOTIDE SEQUENCE</scope>
    <source>
        <tissue evidence="1">Whole organism</tissue>
    </source>
</reference>
<accession>A0A0K2T629</accession>
<proteinExistence type="predicted"/>
<sequence length="13" mass="1425">MTSADLESSSFHL</sequence>